<feature type="domain" description="RCK N-terminal" evidence="23">
    <location>
        <begin position="749"/>
        <end position="873"/>
    </location>
</feature>
<dbReference type="GO" id="GO:0034702">
    <property type="term" value="C:monoatomic ion channel complex"/>
    <property type="evidence" value="ECO:0007669"/>
    <property type="project" value="UniProtKB-KW"/>
</dbReference>
<dbReference type="InterPro" id="IPR047871">
    <property type="entry name" value="K_chnl_Slo-like"/>
</dbReference>
<evidence type="ECO:0000256" key="14">
    <source>
        <dbReference type="ARBA" id="ARBA00023136"/>
    </source>
</evidence>
<evidence type="ECO:0000256" key="4">
    <source>
        <dbReference type="ARBA" id="ARBA00022538"/>
    </source>
</evidence>
<dbReference type="GO" id="GO:0046872">
    <property type="term" value="F:metal ion binding"/>
    <property type="evidence" value="ECO:0007669"/>
    <property type="project" value="UniProtKB-KW"/>
</dbReference>
<feature type="domain" description="RCK N-terminal" evidence="23">
    <location>
        <begin position="353"/>
        <end position="469"/>
    </location>
</feature>
<dbReference type="Pfam" id="PF21014">
    <property type="entry name" value="Slowpoke_C"/>
    <property type="match status" value="1"/>
</dbReference>
<dbReference type="PANTHER" id="PTHR10027">
    <property type="entry name" value="CALCIUM-ACTIVATED POTASSIUM CHANNEL ALPHA CHAIN"/>
    <property type="match status" value="1"/>
</dbReference>
<proteinExistence type="predicted"/>
<comment type="catalytic activity">
    <reaction evidence="17">
        <text>K(+)(in) = K(+)(out)</text>
        <dbReference type="Rhea" id="RHEA:29463"/>
        <dbReference type="ChEBI" id="CHEBI:29103"/>
    </reaction>
</comment>
<feature type="domain" description="Ca2+-activated K+ channel Slowpoke-like C-terminal" evidence="22">
    <location>
        <begin position="987"/>
        <end position="1105"/>
    </location>
</feature>
<evidence type="ECO:0000259" key="23">
    <source>
        <dbReference type="Pfam" id="PF22614"/>
    </source>
</evidence>
<evidence type="ECO:0000259" key="22">
    <source>
        <dbReference type="Pfam" id="PF21014"/>
    </source>
</evidence>
<dbReference type="GO" id="GO:0005886">
    <property type="term" value="C:plasma membrane"/>
    <property type="evidence" value="ECO:0007669"/>
    <property type="project" value="UniProtKB-SubCell"/>
</dbReference>
<evidence type="ECO:0000256" key="9">
    <source>
        <dbReference type="ARBA" id="ARBA00022842"/>
    </source>
</evidence>
<evidence type="ECO:0000256" key="15">
    <source>
        <dbReference type="ARBA" id="ARBA00023303"/>
    </source>
</evidence>
<dbReference type="PRINTS" id="PR01449">
    <property type="entry name" value="BKCHANNELA"/>
</dbReference>
<dbReference type="FunFam" id="1.10.287.70:FF:000015">
    <property type="entry name" value="Calcium-activated potassium channel subunit alpha-1 isoform X7"/>
    <property type="match status" value="1"/>
</dbReference>
<keyword evidence="25" id="KW-1185">Reference proteome</keyword>
<dbReference type="FunFam" id="3.40.50.720:FF:000005">
    <property type="entry name" value="calcium-activated potassium channel subunit alpha-1 isoform X6"/>
    <property type="match status" value="1"/>
</dbReference>
<reference evidence="24" key="1">
    <citation type="submission" date="2021-01" db="UniProtKB">
        <authorList>
            <consortium name="EnsemblMetazoa"/>
        </authorList>
    </citation>
    <scope>IDENTIFICATION</scope>
</reference>
<dbReference type="InterPro" id="IPR003929">
    <property type="entry name" value="K_chnl_BK_asu"/>
</dbReference>
<evidence type="ECO:0000259" key="21">
    <source>
        <dbReference type="Pfam" id="PF07885"/>
    </source>
</evidence>
<keyword evidence="12 19" id="KW-1133">Transmembrane helix</keyword>
<evidence type="ECO:0000256" key="5">
    <source>
        <dbReference type="ARBA" id="ARBA00022692"/>
    </source>
</evidence>
<dbReference type="Pfam" id="PF22614">
    <property type="entry name" value="Slo-like_RCK"/>
    <property type="match status" value="2"/>
</dbReference>
<dbReference type="PANTHER" id="PTHR10027:SF33">
    <property type="entry name" value="CALCIUM-ACTIVATED POTASSIUM CHANNEL SUBUNIT ALPHA-1-RELATED"/>
    <property type="match status" value="1"/>
</dbReference>
<evidence type="ECO:0000256" key="3">
    <source>
        <dbReference type="ARBA" id="ARBA00022475"/>
    </source>
</evidence>
<organism evidence="24 25">
    <name type="scientific">Clytia hemisphaerica</name>
    <dbReference type="NCBI Taxonomy" id="252671"/>
    <lineage>
        <taxon>Eukaryota</taxon>
        <taxon>Metazoa</taxon>
        <taxon>Cnidaria</taxon>
        <taxon>Hydrozoa</taxon>
        <taxon>Hydroidolina</taxon>
        <taxon>Leptothecata</taxon>
        <taxon>Obeliida</taxon>
        <taxon>Clytiidae</taxon>
        <taxon>Clytia</taxon>
    </lineage>
</organism>
<feature type="domain" description="Calcium-activated potassium channel BK alpha subunit" evidence="20">
    <location>
        <begin position="492"/>
        <end position="580"/>
    </location>
</feature>
<feature type="transmembrane region" description="Helical" evidence="19">
    <location>
        <begin position="115"/>
        <end position="134"/>
    </location>
</feature>
<keyword evidence="8" id="KW-0106">Calcium</keyword>
<evidence type="ECO:0000256" key="1">
    <source>
        <dbReference type="ARBA" id="ARBA00004651"/>
    </source>
</evidence>
<feature type="transmembrane region" description="Helical" evidence="19">
    <location>
        <begin position="283"/>
        <end position="301"/>
    </location>
</feature>
<protein>
    <recommendedName>
        <fullName evidence="16">BK channel</fullName>
    </recommendedName>
</protein>
<comment type="subcellular location">
    <subcellularLocation>
        <location evidence="1">Cell membrane</location>
        <topology evidence="1">Multi-pass membrane protein</topology>
    </subcellularLocation>
</comment>
<dbReference type="Pfam" id="PF07885">
    <property type="entry name" value="Ion_trans_2"/>
    <property type="match status" value="1"/>
</dbReference>
<evidence type="ECO:0000256" key="7">
    <source>
        <dbReference type="ARBA" id="ARBA00022826"/>
    </source>
</evidence>
<evidence type="ECO:0000256" key="11">
    <source>
        <dbReference type="ARBA" id="ARBA00022958"/>
    </source>
</evidence>
<evidence type="ECO:0000256" key="16">
    <source>
        <dbReference type="ARBA" id="ARBA00029579"/>
    </source>
</evidence>
<evidence type="ECO:0000256" key="10">
    <source>
        <dbReference type="ARBA" id="ARBA00022882"/>
    </source>
</evidence>
<evidence type="ECO:0000256" key="19">
    <source>
        <dbReference type="SAM" id="Phobius"/>
    </source>
</evidence>
<dbReference type="GO" id="GO:0060072">
    <property type="term" value="F:large conductance calcium-activated potassium channel activity"/>
    <property type="evidence" value="ECO:0007669"/>
    <property type="project" value="TreeGrafter"/>
</dbReference>
<evidence type="ECO:0000313" key="25">
    <source>
        <dbReference type="Proteomes" id="UP000594262"/>
    </source>
</evidence>
<feature type="transmembrane region" description="Helical" evidence="19">
    <location>
        <begin position="243"/>
        <end position="263"/>
    </location>
</feature>
<keyword evidence="6" id="KW-0479">Metal-binding</keyword>
<dbReference type="OrthoDB" id="6017954at2759"/>
<evidence type="ECO:0000259" key="20">
    <source>
        <dbReference type="Pfam" id="PF03493"/>
    </source>
</evidence>
<keyword evidence="14 19" id="KW-0472">Membrane</keyword>
<dbReference type="Pfam" id="PF03493">
    <property type="entry name" value="BK_channel_a"/>
    <property type="match status" value="1"/>
</dbReference>
<evidence type="ECO:0000256" key="12">
    <source>
        <dbReference type="ARBA" id="ARBA00022989"/>
    </source>
</evidence>
<dbReference type="InterPro" id="IPR003148">
    <property type="entry name" value="RCK_N"/>
</dbReference>
<evidence type="ECO:0000256" key="2">
    <source>
        <dbReference type="ARBA" id="ARBA00022448"/>
    </source>
</evidence>
<dbReference type="SUPFAM" id="SSF81324">
    <property type="entry name" value="Voltage-gated potassium channels"/>
    <property type="match status" value="1"/>
</dbReference>
<keyword evidence="15" id="KW-0407">Ion channel</keyword>
<sequence>MSSDSTNGTSLLMGNGTTTPIPDGFCDASIELEFGKRRWYMFILISLVIWVGGLICIVLGRCLHAWIFNRRRAKEKLYGNKSPSHVYVENGSNWYVLMTNMAGDLESGRNLAGKILIALSFLANMAAFGIYVRQTTTHPVEYCFDYKKNTGDEIIVDIFVAELVLYIFFLLHFILRLISATDKFSFWAWDIYTHIDLLTLPLVFHTDIGKTSWLGLRFLRIIYAQKAPLMLHYLNVLTAGPNLTMGYVVGKVFALILASAGIIHLLENTGDPWVDGDSNRQKLTYFECVYFMIVTLSTVGYGDFSCNTYLGRVFCMLIIIFGLGLFASYIPMIFDFISSHTKYDRKFKTTPGKKHVVVTGHITDETVSAFVQDFLHPDRAFNNTSVVFLAPNHPTVVIQSILQRYFSKVSYFVGTIYKHHDCERVQMQEADAVIILCDKKCTNPDAEDAGNITRVILVKKFYRHVRCIVQLMRKASKAHIYNCPQWKESNGDAIVCIDELKLGIMAQSCNAPGFSTLLANLFVMRENENKHYQDNWRETYLSGVSVEMYSTLLSDYFIGMSFPKAVEICFTKLNLLLIAVEVHHKDKGEIFAINPSSSLRLTKGSRAFFISQDADDVSKARFYCDRCHTNHTSSKRMLPKCKCMSGSSSNVSLEGSFENLKKDHSTTNGKNHVTVSLDNPGYNNKVTMNGKTLNKFNSSSMKKKTLPPLDYKNSKREMFDETGTFFWCPEKLLEDAIMSLEVAEQEMFDGHVVILVISDVRAPSLGLQQLIQPLRASNQPYEDLKKIIILGDDKFLAREWSTINTFPDVHIVTGSPYSRVDLRAVNVHTADMCILLSPFKNVVFEQEEHEAMSDKEVIMVALNLRAMTFDNISKSTLTSPVPYDELPSYKSNFNVQNSFDMLYSENALMAIGTCNLDTNGDTITGENIRMITELVYDSNTLYLDDERQSQCSSEGIWMTQSYACGSVFTVSVLDFLASATYFNQDTLTLVLNLVTGSVNPELDKILAEGKKPDGVLENESIAATRNRCRVDQLSLDDPHFAAMGRINEYGDLFVKSIQEHNMLCLGLYRLHTNSSKTMSLNTRYVITFPSRDMRLEPTDRVFVLMQFKEDKGDFYTSSEDSQM</sequence>
<evidence type="ECO:0000256" key="6">
    <source>
        <dbReference type="ARBA" id="ARBA00022723"/>
    </source>
</evidence>
<feature type="transmembrane region" description="Helical" evidence="19">
    <location>
        <begin position="39"/>
        <end position="68"/>
    </location>
</feature>
<accession>A0A7M5UMK9</accession>
<evidence type="ECO:0000256" key="18">
    <source>
        <dbReference type="SAM" id="MobiDB-lite"/>
    </source>
</evidence>
<keyword evidence="9" id="KW-0460">Magnesium</keyword>
<feature type="region of interest" description="Disordered" evidence="18">
    <location>
        <begin position="662"/>
        <end position="681"/>
    </location>
</feature>
<keyword evidence="2" id="KW-0813">Transport</keyword>
<feature type="transmembrane region" description="Helical" evidence="19">
    <location>
        <begin position="154"/>
        <end position="175"/>
    </location>
</feature>
<name>A0A7M5UMK9_9CNID</name>
<evidence type="ECO:0000256" key="8">
    <source>
        <dbReference type="ARBA" id="ARBA00022837"/>
    </source>
</evidence>
<feature type="domain" description="Potassium channel" evidence="21">
    <location>
        <begin position="253"/>
        <end position="338"/>
    </location>
</feature>
<keyword evidence="7" id="KW-0631">Potassium channel</keyword>
<dbReference type="InterPro" id="IPR013099">
    <property type="entry name" value="K_chnl_dom"/>
</dbReference>
<evidence type="ECO:0000256" key="13">
    <source>
        <dbReference type="ARBA" id="ARBA00023065"/>
    </source>
</evidence>
<dbReference type="Gene3D" id="3.40.50.720">
    <property type="entry name" value="NAD(P)-binding Rossmann-like Domain"/>
    <property type="match status" value="2"/>
</dbReference>
<keyword evidence="5 19" id="KW-0812">Transmembrane</keyword>
<keyword evidence="3" id="KW-1003">Cell membrane</keyword>
<keyword evidence="13" id="KW-0406">Ion transport</keyword>
<dbReference type="EnsemblMetazoa" id="CLYHEMT012379.1">
    <property type="protein sequence ID" value="CLYHEMP012379.1"/>
    <property type="gene ID" value="CLYHEMG012379"/>
</dbReference>
<evidence type="ECO:0000256" key="17">
    <source>
        <dbReference type="ARBA" id="ARBA00034430"/>
    </source>
</evidence>
<keyword evidence="4" id="KW-0633">Potassium transport</keyword>
<dbReference type="Proteomes" id="UP000594262">
    <property type="component" value="Unplaced"/>
</dbReference>
<dbReference type="AlphaFoldDB" id="A0A7M5UMK9"/>
<feature type="compositionally biased region" description="Polar residues" evidence="18">
    <location>
        <begin position="666"/>
        <end position="681"/>
    </location>
</feature>
<keyword evidence="10" id="KW-0851">Voltage-gated channel</keyword>
<dbReference type="Gene3D" id="1.10.287.70">
    <property type="match status" value="1"/>
</dbReference>
<feature type="transmembrane region" description="Helical" evidence="19">
    <location>
        <begin position="313"/>
        <end position="334"/>
    </location>
</feature>
<evidence type="ECO:0000313" key="24">
    <source>
        <dbReference type="EnsemblMetazoa" id="CLYHEMP012379.1"/>
    </source>
</evidence>
<dbReference type="InterPro" id="IPR048735">
    <property type="entry name" value="Slowpoke-like_C"/>
</dbReference>
<dbReference type="GeneID" id="136799122"/>
<dbReference type="RefSeq" id="XP_066911952.1">
    <property type="nucleotide sequence ID" value="XM_067055851.1"/>
</dbReference>
<keyword evidence="11" id="KW-0630">Potassium</keyword>